<reference evidence="2" key="1">
    <citation type="submission" date="2020-05" db="EMBL/GenBank/DDBJ databases">
        <authorList>
            <person name="Chiriac C."/>
            <person name="Salcher M."/>
            <person name="Ghai R."/>
            <person name="Kavagutti S V."/>
        </authorList>
    </citation>
    <scope>NUCLEOTIDE SEQUENCE</scope>
</reference>
<feature type="transmembrane region" description="Helical" evidence="1">
    <location>
        <begin position="56"/>
        <end position="77"/>
    </location>
</feature>
<dbReference type="AlphaFoldDB" id="A0A6J7HXC3"/>
<feature type="transmembrane region" description="Helical" evidence="1">
    <location>
        <begin position="165"/>
        <end position="193"/>
    </location>
</feature>
<dbReference type="EMBL" id="CAFBMK010000109">
    <property type="protein sequence ID" value="CAB4921599.1"/>
    <property type="molecule type" value="Genomic_DNA"/>
</dbReference>
<evidence type="ECO:0000313" key="2">
    <source>
        <dbReference type="EMBL" id="CAB4921599.1"/>
    </source>
</evidence>
<feature type="transmembrane region" description="Helical" evidence="1">
    <location>
        <begin position="123"/>
        <end position="144"/>
    </location>
</feature>
<feature type="transmembrane region" description="Helical" evidence="1">
    <location>
        <begin position="98"/>
        <end position="117"/>
    </location>
</feature>
<name>A0A6J7HXC3_9ZZZZ</name>
<keyword evidence="1" id="KW-0812">Transmembrane</keyword>
<gene>
    <name evidence="2" type="ORF">UFOPK3564_01863</name>
</gene>
<accession>A0A6J7HXC3</accession>
<sequence>MSPQPAAPPVVVPSAVVGRATQIFREHAAVLFPVALIFALIQAMVTYALADTNAAAIAAGVSVVTSVFFQGMVVTFVRDVEAGLPPGAEPSAGALFRSVSPVAGPLLVVSILAGLGIGLGFVLLIVPGLILLTIWAVVAPVVVLERTGVLASFGRSRELVRGSGWPVFTTLLLMVLLVLATALVGGLAIAAVGEAAGRFVQVVVSAVTSTIYVLTTATLYFRLRDAHDAGPVEPVATVPDDDPRWTQQD</sequence>
<keyword evidence="1" id="KW-0472">Membrane</keyword>
<feature type="transmembrane region" description="Helical" evidence="1">
    <location>
        <begin position="28"/>
        <end position="50"/>
    </location>
</feature>
<proteinExistence type="predicted"/>
<keyword evidence="1" id="KW-1133">Transmembrane helix</keyword>
<evidence type="ECO:0000256" key="1">
    <source>
        <dbReference type="SAM" id="Phobius"/>
    </source>
</evidence>
<protein>
    <submittedName>
        <fullName evidence="2">Unannotated protein</fullName>
    </submittedName>
</protein>
<organism evidence="2">
    <name type="scientific">freshwater metagenome</name>
    <dbReference type="NCBI Taxonomy" id="449393"/>
    <lineage>
        <taxon>unclassified sequences</taxon>
        <taxon>metagenomes</taxon>
        <taxon>ecological metagenomes</taxon>
    </lineage>
</organism>
<feature type="transmembrane region" description="Helical" evidence="1">
    <location>
        <begin position="199"/>
        <end position="221"/>
    </location>
</feature>